<keyword evidence="18" id="KW-1185">Reference proteome</keyword>
<dbReference type="Pfam" id="PF06628">
    <property type="entry name" value="Catalase-rel"/>
    <property type="match status" value="1"/>
</dbReference>
<dbReference type="InterPro" id="IPR010582">
    <property type="entry name" value="Catalase_immune_responsive"/>
</dbReference>
<dbReference type="Gene3D" id="3.40.50.880">
    <property type="match status" value="1"/>
</dbReference>
<dbReference type="Gene3D" id="1.20.1370.20">
    <property type="match status" value="1"/>
</dbReference>
<dbReference type="InterPro" id="IPR041399">
    <property type="entry name" value="Catalase_large_C"/>
</dbReference>
<name>A0A9P4P3R1_9PEZI</name>
<dbReference type="FunFam" id="2.40.180.10:FF:000003">
    <property type="entry name" value="Catalase"/>
    <property type="match status" value="1"/>
</dbReference>
<keyword evidence="5 10" id="KW-0349">Heme</keyword>
<dbReference type="PROSITE" id="PS51257">
    <property type="entry name" value="PROKAR_LIPOPROTEIN"/>
    <property type="match status" value="1"/>
</dbReference>
<dbReference type="GO" id="GO:0020037">
    <property type="term" value="F:heme binding"/>
    <property type="evidence" value="ECO:0007669"/>
    <property type="project" value="UniProtKB-UniRule"/>
</dbReference>
<feature type="domain" description="Catalase core" evidence="16">
    <location>
        <begin position="60"/>
        <end position="447"/>
    </location>
</feature>
<feature type="signal peptide" evidence="15">
    <location>
        <begin position="1"/>
        <end position="19"/>
    </location>
</feature>
<dbReference type="CDD" id="cd03132">
    <property type="entry name" value="GATase1_catalase"/>
    <property type="match status" value="1"/>
</dbReference>
<dbReference type="InterPro" id="IPR002226">
    <property type="entry name" value="Catalase_haem_BS"/>
</dbReference>
<dbReference type="InterPro" id="IPR024708">
    <property type="entry name" value="Catalase_AS"/>
</dbReference>
<evidence type="ECO:0000256" key="3">
    <source>
        <dbReference type="ARBA" id="ARBA00012314"/>
    </source>
</evidence>
<dbReference type="PANTHER" id="PTHR42821:SF3">
    <property type="entry name" value="CATALASE B"/>
    <property type="match status" value="1"/>
</dbReference>
<dbReference type="Proteomes" id="UP000800235">
    <property type="component" value="Unassembled WGS sequence"/>
</dbReference>
<comment type="function">
    <text evidence="10">Occurs in almost all aerobically respiring organisms and serves to protect cells from the toxic effects of hydrogen peroxide.</text>
</comment>
<evidence type="ECO:0000256" key="5">
    <source>
        <dbReference type="ARBA" id="ARBA00022617"/>
    </source>
</evidence>
<gene>
    <name evidence="17" type="ORF">EJ08DRAFT_143411</name>
</gene>
<evidence type="ECO:0000256" key="7">
    <source>
        <dbReference type="ARBA" id="ARBA00023002"/>
    </source>
</evidence>
<evidence type="ECO:0000256" key="10">
    <source>
        <dbReference type="PIRNR" id="PIRNR038927"/>
    </source>
</evidence>
<dbReference type="PRINTS" id="PR00067">
    <property type="entry name" value="CATALASE"/>
</dbReference>
<proteinExistence type="inferred from homology"/>
<reference evidence="17" key="1">
    <citation type="journal article" date="2020" name="Stud. Mycol.">
        <title>101 Dothideomycetes genomes: a test case for predicting lifestyles and emergence of pathogens.</title>
        <authorList>
            <person name="Haridas S."/>
            <person name="Albert R."/>
            <person name="Binder M."/>
            <person name="Bloem J."/>
            <person name="Labutti K."/>
            <person name="Salamov A."/>
            <person name="Andreopoulos B."/>
            <person name="Baker S."/>
            <person name="Barry K."/>
            <person name="Bills G."/>
            <person name="Bluhm B."/>
            <person name="Cannon C."/>
            <person name="Castanera R."/>
            <person name="Culley D."/>
            <person name="Daum C."/>
            <person name="Ezra D."/>
            <person name="Gonzalez J."/>
            <person name="Henrissat B."/>
            <person name="Kuo A."/>
            <person name="Liang C."/>
            <person name="Lipzen A."/>
            <person name="Lutzoni F."/>
            <person name="Magnuson J."/>
            <person name="Mondo S."/>
            <person name="Nolan M."/>
            <person name="Ohm R."/>
            <person name="Pangilinan J."/>
            <person name="Park H.-J."/>
            <person name="Ramirez L."/>
            <person name="Alfaro M."/>
            <person name="Sun H."/>
            <person name="Tritt A."/>
            <person name="Yoshinaga Y."/>
            <person name="Zwiers L.-H."/>
            <person name="Turgeon B."/>
            <person name="Goodwin S."/>
            <person name="Spatafora J."/>
            <person name="Crous P."/>
            <person name="Grigoriev I."/>
        </authorList>
    </citation>
    <scope>NUCLEOTIDE SEQUENCE</scope>
    <source>
        <strain evidence="17">CBS 130266</strain>
    </source>
</reference>
<evidence type="ECO:0000256" key="4">
    <source>
        <dbReference type="ARBA" id="ARBA00022559"/>
    </source>
</evidence>
<keyword evidence="9 10" id="KW-0376">Hydrogen peroxide</keyword>
<dbReference type="PIRSF" id="PIRSF038927">
    <property type="entry name" value="Catalase_clade2"/>
    <property type="match status" value="1"/>
</dbReference>
<dbReference type="GO" id="GO:0004096">
    <property type="term" value="F:catalase activity"/>
    <property type="evidence" value="ECO:0007669"/>
    <property type="project" value="UniProtKB-UniRule"/>
</dbReference>
<evidence type="ECO:0000259" key="16">
    <source>
        <dbReference type="SMART" id="SM01060"/>
    </source>
</evidence>
<evidence type="ECO:0000256" key="15">
    <source>
        <dbReference type="SAM" id="SignalP"/>
    </source>
</evidence>
<evidence type="ECO:0000256" key="1">
    <source>
        <dbReference type="ARBA" id="ARBA00001971"/>
    </source>
</evidence>
<evidence type="ECO:0000256" key="13">
    <source>
        <dbReference type="RuleBase" id="RU000498"/>
    </source>
</evidence>
<dbReference type="SMART" id="SM01060">
    <property type="entry name" value="Catalase"/>
    <property type="match status" value="1"/>
</dbReference>
<comment type="similarity">
    <text evidence="2 10 13">Belongs to the catalase family.</text>
</comment>
<dbReference type="InterPro" id="IPR011614">
    <property type="entry name" value="Catalase_core"/>
</dbReference>
<evidence type="ECO:0000313" key="18">
    <source>
        <dbReference type="Proteomes" id="UP000800235"/>
    </source>
</evidence>
<dbReference type="OrthoDB" id="6880011at2759"/>
<dbReference type="Pfam" id="PF18011">
    <property type="entry name" value="Catalase_C"/>
    <property type="match status" value="1"/>
</dbReference>
<evidence type="ECO:0000313" key="17">
    <source>
        <dbReference type="EMBL" id="KAF2436348.1"/>
    </source>
</evidence>
<feature type="active site" evidence="11">
    <location>
        <position position="106"/>
    </location>
</feature>
<dbReference type="GO" id="GO:0005829">
    <property type="term" value="C:cytosol"/>
    <property type="evidence" value="ECO:0007669"/>
    <property type="project" value="TreeGrafter"/>
</dbReference>
<dbReference type="PROSITE" id="PS51402">
    <property type="entry name" value="CATALASE_3"/>
    <property type="match status" value="1"/>
</dbReference>
<organism evidence="17 18">
    <name type="scientific">Tothia fuscella</name>
    <dbReference type="NCBI Taxonomy" id="1048955"/>
    <lineage>
        <taxon>Eukaryota</taxon>
        <taxon>Fungi</taxon>
        <taxon>Dikarya</taxon>
        <taxon>Ascomycota</taxon>
        <taxon>Pezizomycotina</taxon>
        <taxon>Dothideomycetes</taxon>
        <taxon>Pleosporomycetidae</taxon>
        <taxon>Venturiales</taxon>
        <taxon>Cylindrosympodiaceae</taxon>
        <taxon>Tothia</taxon>
    </lineage>
</organism>
<dbReference type="EMBL" id="MU007010">
    <property type="protein sequence ID" value="KAF2436348.1"/>
    <property type="molecule type" value="Genomic_DNA"/>
</dbReference>
<comment type="caution">
    <text evidence="17">The sequence shown here is derived from an EMBL/GenBank/DDBJ whole genome shotgun (WGS) entry which is preliminary data.</text>
</comment>
<evidence type="ECO:0000256" key="14">
    <source>
        <dbReference type="RuleBase" id="RU004142"/>
    </source>
</evidence>
<keyword evidence="8 10" id="KW-0408">Iron</keyword>
<keyword evidence="6 10" id="KW-0479">Metal-binding</keyword>
<dbReference type="InterPro" id="IPR020835">
    <property type="entry name" value="Catalase_sf"/>
</dbReference>
<dbReference type="PROSITE" id="PS00438">
    <property type="entry name" value="CATALASE_2"/>
    <property type="match status" value="1"/>
</dbReference>
<dbReference type="PROSITE" id="PS00437">
    <property type="entry name" value="CATALASE_1"/>
    <property type="match status" value="1"/>
</dbReference>
<dbReference type="GO" id="GO:0042744">
    <property type="term" value="P:hydrogen peroxide catabolic process"/>
    <property type="evidence" value="ECO:0007669"/>
    <property type="project" value="UniProtKB-UniRule"/>
</dbReference>
<evidence type="ECO:0000256" key="8">
    <source>
        <dbReference type="ARBA" id="ARBA00023004"/>
    </source>
</evidence>
<evidence type="ECO:0000256" key="2">
    <source>
        <dbReference type="ARBA" id="ARBA00005329"/>
    </source>
</evidence>
<evidence type="ECO:0000256" key="12">
    <source>
        <dbReference type="PIRSR" id="PIRSR038927-2"/>
    </source>
</evidence>
<keyword evidence="4 10" id="KW-0575">Peroxidase</keyword>
<keyword evidence="7 10" id="KW-0560">Oxidoreductase</keyword>
<dbReference type="InterPro" id="IPR043156">
    <property type="entry name" value="Catalase_clade2_helical"/>
</dbReference>
<comment type="function">
    <text evidence="14">Catalyzes the degradation of hydrogen peroxide (H(2)O(2)) generated by peroxisomal oxidases to water and oxygen, thereby protecting cells from the toxic effects of hydrogen peroxide.</text>
</comment>
<sequence>MALLRSLLFAIAGVNTVLATSCPFGHTSGDDVHNDRRAVPQNSNDFLDQYTINSTDKFLTSDVGGPIEDQDSLTAGERGPTLLEDFIFRQKITHFDHERVPERAVHARGAGAHGVFESYGDWSNITAASFLGAPGKKTPMFVRFSTVAGSRGSADTARDVHGFALRFYTDEGNFDMVGNNIPVFFIQDAILFPDLIHAVKPSPDSEIPQAATAHDSAWDFFSQQPSTLHTLFWAMAGQGIVRSYRHMDGFGVHTFRFVTNDGKSKLVKFSWKTLQGKAGLVWEEAQALAGKNADYHREDLFESIEKGYYPQWEFGVQIMNEEDQFKFGFDLLDPTKIVPEELVPITKLGKITLNQNPRNYFAETEQVMFQPAHIVRGIDFSDDPLLQGRVFSYLDTQLNRHGGPNFEQLPINMPRVPIHNNNRDGQAQMFVHANKAAYSPNTLNGGSPKQANQQTGRGFFTAPQRSVSGNLVRSVASTLKSDYWSQPRLFFNSLLPAEKQFLINAIRFETSKLKSATVKKNALAQLNKISNEVATQVAKALGVAAPAPDPKFYHNNKTKGVSTFSNELLSLKGLKIGYLSTAGTASTATSIKSSLAKEGVQLVVVAEHLADGVDMTYSAADATSFDGVIVAANIDSTFSGAPSNASSLYPLARPLQILQESYRYGKPVGFLGEKIRDANIPFGPGVYVSSSSGSRKTEEDGKKGYKFLRRAATNSTMGGSANGTAQAEAPVGDMAEAIKKGLRTFRFLDRFAVEM</sequence>
<dbReference type="GO" id="GO:0046872">
    <property type="term" value="F:metal ion binding"/>
    <property type="evidence" value="ECO:0007669"/>
    <property type="project" value="UniProtKB-KW"/>
</dbReference>
<comment type="catalytic activity">
    <reaction evidence="10 13">
        <text>2 H2O2 = O2 + 2 H2O</text>
        <dbReference type="Rhea" id="RHEA:20309"/>
        <dbReference type="ChEBI" id="CHEBI:15377"/>
        <dbReference type="ChEBI" id="CHEBI:15379"/>
        <dbReference type="ChEBI" id="CHEBI:16240"/>
        <dbReference type="EC" id="1.11.1.6"/>
    </reaction>
</comment>
<dbReference type="EC" id="1.11.1.6" evidence="3 10"/>
<protein>
    <recommendedName>
        <fullName evidence="3 10">Catalase</fullName>
        <ecNumber evidence="3 10">1.11.1.6</ecNumber>
    </recommendedName>
</protein>
<dbReference type="InterPro" id="IPR029062">
    <property type="entry name" value="Class_I_gatase-like"/>
</dbReference>
<feature type="chain" id="PRO_5040169670" description="Catalase" evidence="15">
    <location>
        <begin position="20"/>
        <end position="755"/>
    </location>
</feature>
<dbReference type="Pfam" id="PF00199">
    <property type="entry name" value="Catalase"/>
    <property type="match status" value="1"/>
</dbReference>
<dbReference type="InterPro" id="IPR018028">
    <property type="entry name" value="Catalase"/>
</dbReference>
<feature type="active site" evidence="11">
    <location>
        <position position="179"/>
    </location>
</feature>
<comment type="cofactor">
    <cofactor evidence="1 10 12">
        <name>heme</name>
        <dbReference type="ChEBI" id="CHEBI:30413"/>
    </cofactor>
</comment>
<keyword evidence="15" id="KW-0732">Signal</keyword>
<dbReference type="Gene3D" id="2.40.180.10">
    <property type="entry name" value="Catalase core domain"/>
    <property type="match status" value="1"/>
</dbReference>
<evidence type="ECO:0000256" key="9">
    <source>
        <dbReference type="ARBA" id="ARBA00023324"/>
    </source>
</evidence>
<evidence type="ECO:0000256" key="11">
    <source>
        <dbReference type="PIRSR" id="PIRSR038927-1"/>
    </source>
</evidence>
<dbReference type="AlphaFoldDB" id="A0A9P4P3R1"/>
<feature type="binding site" description="axial binding residue" evidence="12">
    <location>
        <position position="393"/>
    </location>
    <ligand>
        <name>heme</name>
        <dbReference type="ChEBI" id="CHEBI:30413"/>
    </ligand>
    <ligandPart>
        <name>Fe</name>
        <dbReference type="ChEBI" id="CHEBI:18248"/>
    </ligandPart>
</feature>
<dbReference type="GO" id="GO:0006979">
    <property type="term" value="P:response to oxidative stress"/>
    <property type="evidence" value="ECO:0007669"/>
    <property type="project" value="InterPro"/>
</dbReference>
<accession>A0A9P4P3R1</accession>
<dbReference type="InterPro" id="IPR024712">
    <property type="entry name" value="Catalase_clade2"/>
</dbReference>
<dbReference type="SUPFAM" id="SSF56634">
    <property type="entry name" value="Heme-dependent catalase-like"/>
    <property type="match status" value="1"/>
</dbReference>
<dbReference type="PANTHER" id="PTHR42821">
    <property type="entry name" value="CATALASE"/>
    <property type="match status" value="1"/>
</dbReference>
<evidence type="ECO:0000256" key="6">
    <source>
        <dbReference type="ARBA" id="ARBA00022723"/>
    </source>
</evidence>